<dbReference type="Proteomes" id="UP000008370">
    <property type="component" value="Unassembled WGS sequence"/>
</dbReference>
<dbReference type="InterPro" id="IPR052181">
    <property type="entry name" value="5hmC_binding"/>
</dbReference>
<dbReference type="PANTHER" id="PTHR14087">
    <property type="entry name" value="THYMOCYTE NUCLEAR PROTEIN 1"/>
    <property type="match status" value="1"/>
</dbReference>
<comment type="subcellular location">
    <subcellularLocation>
        <location evidence="1">Nucleus</location>
    </subcellularLocation>
</comment>
<name>K5W7Q9_PHACS</name>
<dbReference type="FunFam" id="3.10.590.10:FF:000006">
    <property type="entry name" value="Chromosome 7, whole genome shotgun sequence"/>
    <property type="match status" value="1"/>
</dbReference>
<evidence type="ECO:0000313" key="5">
    <source>
        <dbReference type="EMBL" id="EKM59983.1"/>
    </source>
</evidence>
<evidence type="ECO:0000313" key="6">
    <source>
        <dbReference type="Proteomes" id="UP000008370"/>
    </source>
</evidence>
<dbReference type="PANTHER" id="PTHR14087:SF7">
    <property type="entry name" value="THYMOCYTE NUCLEAR PROTEIN 1"/>
    <property type="match status" value="1"/>
</dbReference>
<dbReference type="SUPFAM" id="SSF88697">
    <property type="entry name" value="PUA domain-like"/>
    <property type="match status" value="1"/>
</dbReference>
<dbReference type="FunCoup" id="K5W7Q9">
    <property type="interactions" value="277"/>
</dbReference>
<dbReference type="InterPro" id="IPR002740">
    <property type="entry name" value="EVE_domain"/>
</dbReference>
<dbReference type="InterPro" id="IPR047197">
    <property type="entry name" value="THYN1-like_EVE"/>
</dbReference>
<gene>
    <name evidence="5" type="ORF">PHACADRAFT_115365</name>
</gene>
<sequence>MKHWLMKAEPDSRIVKGKDVKFSVDDFEAMNTTPWEGVRNAEARNLMKEMQIGDRVLFYHSNCKNPGIAAFAEVSKQAYPDCTAWDPSHPYYDQKSDKENPKWYMVDLTFNARAKHFVPLSLLKRIAASPPSGPPPDVEFIGEDGMKAIKEMALINRGRLSVQYVEQTTWSVIEELADSGGWEDETVKRGKGAGTNGTKETKRVRPGRAAKAKVHDEREGPAEADTVAGEGSGDQVEEEDVKKSTAATSAGKKRKAEVEQLPDAQPLRRSTRTRK</sequence>
<dbReference type="CDD" id="cd21133">
    <property type="entry name" value="EVE"/>
    <property type="match status" value="1"/>
</dbReference>
<dbReference type="STRING" id="650164.K5W7Q9"/>
<evidence type="ECO:0000259" key="4">
    <source>
        <dbReference type="Pfam" id="PF01878"/>
    </source>
</evidence>
<organism evidence="5 6">
    <name type="scientific">Phanerochaete carnosa (strain HHB-10118-sp)</name>
    <name type="common">White-rot fungus</name>
    <name type="synonym">Peniophora carnosa</name>
    <dbReference type="NCBI Taxonomy" id="650164"/>
    <lineage>
        <taxon>Eukaryota</taxon>
        <taxon>Fungi</taxon>
        <taxon>Dikarya</taxon>
        <taxon>Basidiomycota</taxon>
        <taxon>Agaricomycotina</taxon>
        <taxon>Agaricomycetes</taxon>
        <taxon>Polyporales</taxon>
        <taxon>Phanerochaetaceae</taxon>
        <taxon>Phanerochaete</taxon>
    </lineage>
</organism>
<feature type="domain" description="EVE" evidence="4">
    <location>
        <begin position="2"/>
        <end position="175"/>
    </location>
</feature>
<evidence type="ECO:0000256" key="1">
    <source>
        <dbReference type="ARBA" id="ARBA00004123"/>
    </source>
</evidence>
<proteinExistence type="predicted"/>
<dbReference type="AlphaFoldDB" id="K5W7Q9"/>
<protein>
    <recommendedName>
        <fullName evidence="4">EVE domain-containing protein</fullName>
    </recommendedName>
</protein>
<reference evidence="5 6" key="1">
    <citation type="journal article" date="2012" name="BMC Genomics">
        <title>Comparative genomics of the white-rot fungi, Phanerochaete carnosa and P. chrysosporium, to elucidate the genetic basis of the distinct wood types they colonize.</title>
        <authorList>
            <person name="Suzuki H."/>
            <person name="MacDonald J."/>
            <person name="Syed K."/>
            <person name="Salamov A."/>
            <person name="Hori C."/>
            <person name="Aerts A."/>
            <person name="Henrissat B."/>
            <person name="Wiebenga A."/>
            <person name="vanKuyk P.A."/>
            <person name="Barry K."/>
            <person name="Lindquist E."/>
            <person name="LaButti K."/>
            <person name="Lapidus A."/>
            <person name="Lucas S."/>
            <person name="Coutinho P."/>
            <person name="Gong Y."/>
            <person name="Samejima M."/>
            <person name="Mahadevan R."/>
            <person name="Abou-Zaid M."/>
            <person name="de Vries R.P."/>
            <person name="Igarashi K."/>
            <person name="Yadav J.S."/>
            <person name="Grigoriev I.V."/>
            <person name="Master E.R."/>
        </authorList>
    </citation>
    <scope>NUCLEOTIDE SEQUENCE [LARGE SCALE GENOMIC DNA]</scope>
    <source>
        <strain evidence="5 6">HHB-10118-sp</strain>
    </source>
</reference>
<dbReference type="Pfam" id="PF01878">
    <property type="entry name" value="EVE"/>
    <property type="match status" value="1"/>
</dbReference>
<feature type="region of interest" description="Disordered" evidence="3">
    <location>
        <begin position="183"/>
        <end position="275"/>
    </location>
</feature>
<evidence type="ECO:0000256" key="3">
    <source>
        <dbReference type="SAM" id="MobiDB-lite"/>
    </source>
</evidence>
<dbReference type="EMBL" id="JH930469">
    <property type="protein sequence ID" value="EKM59983.1"/>
    <property type="molecule type" value="Genomic_DNA"/>
</dbReference>
<dbReference type="HOGENOM" id="CLU_041799_1_1_1"/>
<dbReference type="KEGG" id="pco:PHACADRAFT_115365"/>
<dbReference type="GO" id="GO:0005634">
    <property type="term" value="C:nucleus"/>
    <property type="evidence" value="ECO:0007669"/>
    <property type="project" value="UniProtKB-SubCell"/>
</dbReference>
<accession>K5W7Q9</accession>
<dbReference type="OrthoDB" id="41445at2759"/>
<feature type="compositionally biased region" description="Basic residues" evidence="3">
    <location>
        <begin position="202"/>
        <end position="212"/>
    </location>
</feature>
<evidence type="ECO:0000256" key="2">
    <source>
        <dbReference type="ARBA" id="ARBA00023242"/>
    </source>
</evidence>
<dbReference type="Gene3D" id="3.10.590.10">
    <property type="entry name" value="ph1033 like domains"/>
    <property type="match status" value="1"/>
</dbReference>
<keyword evidence="6" id="KW-1185">Reference proteome</keyword>
<keyword evidence="2" id="KW-0539">Nucleus</keyword>
<dbReference type="InterPro" id="IPR015947">
    <property type="entry name" value="PUA-like_sf"/>
</dbReference>
<dbReference type="RefSeq" id="XP_007392531.1">
    <property type="nucleotide sequence ID" value="XM_007392469.1"/>
</dbReference>
<dbReference type="GeneID" id="18907735"/>
<dbReference type="InParanoid" id="K5W7Q9"/>